<dbReference type="Proteomes" id="UP001054889">
    <property type="component" value="Unassembled WGS sequence"/>
</dbReference>
<keyword evidence="2" id="KW-1185">Reference proteome</keyword>
<protein>
    <submittedName>
        <fullName evidence="1">Uncharacterized protein</fullName>
    </submittedName>
</protein>
<evidence type="ECO:0000313" key="1">
    <source>
        <dbReference type="EMBL" id="GJN10434.1"/>
    </source>
</evidence>
<sequence length="150" mass="16655">MNALYFMLQQRICILKYNLSTQEISVIELPFISYNPDVFTTTEDGRLGFATVHKSRLYLWSREDGPADNAGWVESRVIKLGNLLPSDALSSSPIAVGFAAGVSIVFMRIDVGVFSIDLKSLRVRKIRKGGGENIVPYMSFYTPGTALPVF</sequence>
<organism evidence="1 2">
    <name type="scientific">Eleusine coracana subsp. coracana</name>
    <dbReference type="NCBI Taxonomy" id="191504"/>
    <lineage>
        <taxon>Eukaryota</taxon>
        <taxon>Viridiplantae</taxon>
        <taxon>Streptophyta</taxon>
        <taxon>Embryophyta</taxon>
        <taxon>Tracheophyta</taxon>
        <taxon>Spermatophyta</taxon>
        <taxon>Magnoliopsida</taxon>
        <taxon>Liliopsida</taxon>
        <taxon>Poales</taxon>
        <taxon>Poaceae</taxon>
        <taxon>PACMAD clade</taxon>
        <taxon>Chloridoideae</taxon>
        <taxon>Cynodonteae</taxon>
        <taxon>Eleusininae</taxon>
        <taxon>Eleusine</taxon>
    </lineage>
</organism>
<proteinExistence type="predicted"/>
<gene>
    <name evidence="1" type="primary">ga28528</name>
    <name evidence="1" type="ORF">PR202_ga28528</name>
</gene>
<accession>A0AAV5DIH2</accession>
<evidence type="ECO:0000313" key="2">
    <source>
        <dbReference type="Proteomes" id="UP001054889"/>
    </source>
</evidence>
<dbReference type="PANTHER" id="PTHR33186:SF15">
    <property type="entry name" value="OS06G0249850 PROTEIN"/>
    <property type="match status" value="1"/>
</dbReference>
<dbReference type="EMBL" id="BQKI01000017">
    <property type="protein sequence ID" value="GJN10434.1"/>
    <property type="molecule type" value="Genomic_DNA"/>
</dbReference>
<reference evidence="1" key="1">
    <citation type="journal article" date="2018" name="DNA Res.">
        <title>Multiple hybrid de novo genome assembly of finger millet, an orphan allotetraploid crop.</title>
        <authorList>
            <person name="Hatakeyama M."/>
            <person name="Aluri S."/>
            <person name="Balachadran M.T."/>
            <person name="Sivarajan S.R."/>
            <person name="Patrignani A."/>
            <person name="Gruter S."/>
            <person name="Poveda L."/>
            <person name="Shimizu-Inatsugi R."/>
            <person name="Baeten J."/>
            <person name="Francoijs K.J."/>
            <person name="Nataraja K.N."/>
            <person name="Reddy Y.A.N."/>
            <person name="Phadnis S."/>
            <person name="Ravikumar R.L."/>
            <person name="Schlapbach R."/>
            <person name="Sreeman S.M."/>
            <person name="Shimizu K.K."/>
        </authorList>
    </citation>
    <scope>NUCLEOTIDE SEQUENCE</scope>
</reference>
<reference evidence="1" key="2">
    <citation type="submission" date="2021-12" db="EMBL/GenBank/DDBJ databases">
        <title>Resequencing data analysis of finger millet.</title>
        <authorList>
            <person name="Hatakeyama M."/>
            <person name="Aluri S."/>
            <person name="Balachadran M.T."/>
            <person name="Sivarajan S.R."/>
            <person name="Poveda L."/>
            <person name="Shimizu-Inatsugi R."/>
            <person name="Schlapbach R."/>
            <person name="Sreeman S.M."/>
            <person name="Shimizu K.K."/>
        </authorList>
    </citation>
    <scope>NUCLEOTIDE SEQUENCE</scope>
</reference>
<comment type="caution">
    <text evidence="1">The sequence shown here is derived from an EMBL/GenBank/DDBJ whole genome shotgun (WGS) entry which is preliminary data.</text>
</comment>
<name>A0AAV5DIH2_ELECO</name>
<dbReference type="AlphaFoldDB" id="A0AAV5DIH2"/>
<dbReference type="PANTHER" id="PTHR33186">
    <property type="entry name" value="OS10G0136150 PROTEIN-RELATED"/>
    <property type="match status" value="1"/>
</dbReference>